<dbReference type="GO" id="GO:0002098">
    <property type="term" value="P:tRNA wobble uridine modification"/>
    <property type="evidence" value="ECO:0007669"/>
    <property type="project" value="TreeGrafter"/>
</dbReference>
<reference evidence="12" key="1">
    <citation type="submission" date="2023-03" db="EMBL/GenBank/DDBJ databases">
        <authorList>
            <person name="Shen W."/>
            <person name="Cai J."/>
        </authorList>
    </citation>
    <scope>NUCLEOTIDE SEQUENCE</scope>
    <source>
        <strain evidence="12">P96-3</strain>
    </source>
</reference>
<feature type="domain" description="MnmG N-terminal" evidence="11">
    <location>
        <begin position="5"/>
        <end position="368"/>
    </location>
</feature>
<organism evidence="12 13">
    <name type="scientific">Vagococcus carniphilus</name>
    <dbReference type="NCBI Taxonomy" id="218144"/>
    <lineage>
        <taxon>Bacteria</taxon>
        <taxon>Bacillati</taxon>
        <taxon>Bacillota</taxon>
        <taxon>Bacilli</taxon>
        <taxon>Lactobacillales</taxon>
        <taxon>Enterococcaceae</taxon>
        <taxon>Vagococcus</taxon>
    </lineage>
</organism>
<keyword evidence="5 10" id="KW-0808">Transferase</keyword>
<comment type="cofactor">
    <cofactor evidence="1 10">
        <name>FAD</name>
        <dbReference type="ChEBI" id="CHEBI:57692"/>
    </cofactor>
</comment>
<dbReference type="GO" id="GO:0030488">
    <property type="term" value="P:tRNA methylation"/>
    <property type="evidence" value="ECO:0007669"/>
    <property type="project" value="TreeGrafter"/>
</dbReference>
<dbReference type="Pfam" id="PF01134">
    <property type="entry name" value="GIDA"/>
    <property type="match status" value="1"/>
</dbReference>
<dbReference type="PANTHER" id="PTHR11806">
    <property type="entry name" value="GLUCOSE INHIBITED DIVISION PROTEIN A"/>
    <property type="match status" value="1"/>
</dbReference>
<protein>
    <recommendedName>
        <fullName evidence="10">Methylenetetrahydrofolate--tRNA-(uracil-5-)-methyltransferase TrmFO</fullName>
        <ecNumber evidence="10">2.1.1.74</ecNumber>
    </recommendedName>
    <alternativeName>
        <fullName evidence="10">Folate-dependent tRNA (uracil-5-)-methyltransferase</fullName>
    </alternativeName>
    <alternativeName>
        <fullName evidence="10">Folate-dependent tRNA(M-5-U54)-methyltransferase</fullName>
    </alternativeName>
</protein>
<dbReference type="InterPro" id="IPR040131">
    <property type="entry name" value="MnmG_N"/>
</dbReference>
<dbReference type="HAMAP" id="MF_01037">
    <property type="entry name" value="TrmFO"/>
    <property type="match status" value="1"/>
</dbReference>
<evidence type="ECO:0000256" key="10">
    <source>
        <dbReference type="HAMAP-Rule" id="MF_01037"/>
    </source>
</evidence>
<accession>A0AAW8U764</accession>
<dbReference type="GO" id="GO:0005829">
    <property type="term" value="C:cytosol"/>
    <property type="evidence" value="ECO:0007669"/>
    <property type="project" value="TreeGrafter"/>
</dbReference>
<dbReference type="EC" id="2.1.1.74" evidence="10"/>
<gene>
    <name evidence="10 12" type="primary">trmFO</name>
    <name evidence="12" type="ORF">P7H70_06085</name>
</gene>
<comment type="similarity">
    <text evidence="10">Belongs to the MnmG family. TrmFO subfamily.</text>
</comment>
<comment type="caution">
    <text evidence="12">The sequence shown here is derived from an EMBL/GenBank/DDBJ whole genome shotgun (WGS) entry which is preliminary data.</text>
</comment>
<dbReference type="PROSITE" id="PS01281">
    <property type="entry name" value="GIDA_2"/>
    <property type="match status" value="1"/>
</dbReference>
<evidence type="ECO:0000256" key="9">
    <source>
        <dbReference type="ARBA" id="ARBA00023027"/>
    </source>
</evidence>
<dbReference type="InterPro" id="IPR004417">
    <property type="entry name" value="TrmFO"/>
</dbReference>
<dbReference type="InterPro" id="IPR002218">
    <property type="entry name" value="MnmG-rel"/>
</dbReference>
<dbReference type="GO" id="GO:0050660">
    <property type="term" value="F:flavin adenine dinucleotide binding"/>
    <property type="evidence" value="ECO:0007669"/>
    <property type="project" value="UniProtKB-UniRule"/>
</dbReference>
<evidence type="ECO:0000256" key="8">
    <source>
        <dbReference type="ARBA" id="ARBA00022857"/>
    </source>
</evidence>
<dbReference type="GO" id="GO:0047151">
    <property type="term" value="F:tRNA (uracil(54)-C5)-methyltransferase activity, 5,10-methylenetetrahydrofolate-dependent"/>
    <property type="evidence" value="ECO:0007669"/>
    <property type="project" value="UniProtKB-UniRule"/>
</dbReference>
<dbReference type="InterPro" id="IPR020595">
    <property type="entry name" value="MnmG-rel_CS"/>
</dbReference>
<feature type="binding site" evidence="10">
    <location>
        <begin position="10"/>
        <end position="15"/>
    </location>
    <ligand>
        <name>FAD</name>
        <dbReference type="ChEBI" id="CHEBI:57692"/>
    </ligand>
</feature>
<dbReference type="Gene3D" id="3.50.50.60">
    <property type="entry name" value="FAD/NAD(P)-binding domain"/>
    <property type="match status" value="2"/>
</dbReference>
<sequence>MTDIKVTVIGAGLAGSEAAFQVAESGVKVDLYEMRAVKKTPAHHTDKFAELVCTNSLRANNLTNAAGLLKEEMRTLNSVIIDSADINQVPAGGALAVDREDFSAYITEKVTNHPNIEVHHEEITTIPEDGITIVATGPLTSEPLAESIKEFTESEGLYFYDAAAPILDKNTIDMDKVYLKSRYDKGEAAYLNCPMTKEEFYAFREALLTAEVAPLKSFEKEKYFEGCMPIEVMAGRGEKTMTFGPLKPVGLEDPKTGKRPYAVVQLRQDDAAASLYNIVGFQTHLKWGEQKRIIQMIPGLENAEIVRYGVMHRNTFMNSPELLEPTYQSRKRPNLFFAGQMTGVEGYIESAASGLVAGTNAARLAKGLEPITFPQTTAMGSMAHYITHTSGKHFQPMNVNFGIFPELPEKIRDKKERYEAISNRALKDIKKVEL</sequence>
<keyword evidence="4 10" id="KW-0285">Flavoprotein</keyword>
<dbReference type="Proteomes" id="UP001268577">
    <property type="component" value="Unassembled WGS sequence"/>
</dbReference>
<dbReference type="FunFam" id="3.50.50.60:FF:000040">
    <property type="entry name" value="Methylenetetrahydrofolate--tRNA-(uracil-5-)-methyltransferase TrmFO"/>
    <property type="match status" value="1"/>
</dbReference>
<evidence type="ECO:0000256" key="1">
    <source>
        <dbReference type="ARBA" id="ARBA00001974"/>
    </source>
</evidence>
<evidence type="ECO:0000256" key="6">
    <source>
        <dbReference type="ARBA" id="ARBA00022694"/>
    </source>
</evidence>
<proteinExistence type="inferred from homology"/>
<evidence type="ECO:0000313" key="12">
    <source>
        <dbReference type="EMBL" id="MDT2833619.1"/>
    </source>
</evidence>
<dbReference type="PANTHER" id="PTHR11806:SF2">
    <property type="entry name" value="METHYLENETETRAHYDROFOLATE--TRNA-(URACIL-5-)-METHYLTRANSFERASE TRMFO"/>
    <property type="match status" value="1"/>
</dbReference>
<comment type="function">
    <text evidence="10">Catalyzes the folate-dependent formation of 5-methyl-uridine at position 54 (M-5-U54) in all tRNAs.</text>
</comment>
<dbReference type="SUPFAM" id="SSF51905">
    <property type="entry name" value="FAD/NAD(P)-binding domain"/>
    <property type="match status" value="1"/>
</dbReference>
<name>A0AAW8U764_9ENTE</name>
<evidence type="ECO:0000313" key="13">
    <source>
        <dbReference type="Proteomes" id="UP001268577"/>
    </source>
</evidence>
<evidence type="ECO:0000256" key="2">
    <source>
        <dbReference type="ARBA" id="ARBA00022490"/>
    </source>
</evidence>
<keyword evidence="3 10" id="KW-0489">Methyltransferase</keyword>
<dbReference type="RefSeq" id="WP_311867806.1">
    <property type="nucleotide sequence ID" value="NZ_JARQBZ010000009.1"/>
</dbReference>
<keyword evidence="8 10" id="KW-0521">NADP</keyword>
<evidence type="ECO:0000259" key="11">
    <source>
        <dbReference type="Pfam" id="PF01134"/>
    </source>
</evidence>
<dbReference type="InterPro" id="IPR036188">
    <property type="entry name" value="FAD/NAD-bd_sf"/>
</dbReference>
<keyword evidence="6 10" id="KW-0819">tRNA processing</keyword>
<comment type="catalytic activity">
    <reaction evidence="10">
        <text>uridine(54) in tRNA + (6R)-5,10-methylene-5,6,7,8-tetrahydrofolate + NADH + H(+) = 5-methyluridine(54) in tRNA + (6S)-5,6,7,8-tetrahydrofolate + NAD(+)</text>
        <dbReference type="Rhea" id="RHEA:16873"/>
        <dbReference type="Rhea" id="RHEA-COMP:10167"/>
        <dbReference type="Rhea" id="RHEA-COMP:10193"/>
        <dbReference type="ChEBI" id="CHEBI:15378"/>
        <dbReference type="ChEBI" id="CHEBI:15636"/>
        <dbReference type="ChEBI" id="CHEBI:57453"/>
        <dbReference type="ChEBI" id="CHEBI:57540"/>
        <dbReference type="ChEBI" id="CHEBI:57945"/>
        <dbReference type="ChEBI" id="CHEBI:65315"/>
        <dbReference type="ChEBI" id="CHEBI:74447"/>
        <dbReference type="EC" id="2.1.1.74"/>
    </reaction>
</comment>
<dbReference type="NCBIfam" id="NF003739">
    <property type="entry name" value="PRK05335.1"/>
    <property type="match status" value="1"/>
</dbReference>
<dbReference type="EMBL" id="JARQBZ010000009">
    <property type="protein sequence ID" value="MDT2833619.1"/>
    <property type="molecule type" value="Genomic_DNA"/>
</dbReference>
<comment type="catalytic activity">
    <reaction evidence="10">
        <text>uridine(54) in tRNA + (6R)-5,10-methylene-5,6,7,8-tetrahydrofolate + NADPH + H(+) = 5-methyluridine(54) in tRNA + (6S)-5,6,7,8-tetrahydrofolate + NADP(+)</text>
        <dbReference type="Rhea" id="RHEA:62372"/>
        <dbReference type="Rhea" id="RHEA-COMP:10167"/>
        <dbReference type="Rhea" id="RHEA-COMP:10193"/>
        <dbReference type="ChEBI" id="CHEBI:15378"/>
        <dbReference type="ChEBI" id="CHEBI:15636"/>
        <dbReference type="ChEBI" id="CHEBI:57453"/>
        <dbReference type="ChEBI" id="CHEBI:57783"/>
        <dbReference type="ChEBI" id="CHEBI:58349"/>
        <dbReference type="ChEBI" id="CHEBI:65315"/>
        <dbReference type="ChEBI" id="CHEBI:74447"/>
        <dbReference type="EC" id="2.1.1.74"/>
    </reaction>
</comment>
<keyword evidence="2 10" id="KW-0963">Cytoplasm</keyword>
<dbReference type="FunFam" id="3.50.50.60:FF:000035">
    <property type="entry name" value="Methylenetetrahydrofolate--tRNA-(uracil-5-)-methyltransferase TrmFO"/>
    <property type="match status" value="1"/>
</dbReference>
<keyword evidence="9 10" id="KW-0520">NAD</keyword>
<evidence type="ECO:0000256" key="5">
    <source>
        <dbReference type="ARBA" id="ARBA00022679"/>
    </source>
</evidence>
<comment type="subcellular location">
    <subcellularLocation>
        <location evidence="10">Cytoplasm</location>
    </subcellularLocation>
</comment>
<evidence type="ECO:0000256" key="7">
    <source>
        <dbReference type="ARBA" id="ARBA00022827"/>
    </source>
</evidence>
<evidence type="ECO:0000256" key="4">
    <source>
        <dbReference type="ARBA" id="ARBA00022630"/>
    </source>
</evidence>
<dbReference type="AlphaFoldDB" id="A0AAW8U764"/>
<keyword evidence="7 10" id="KW-0274">FAD</keyword>
<dbReference type="NCBIfam" id="TIGR00137">
    <property type="entry name" value="gid_trmFO"/>
    <property type="match status" value="1"/>
</dbReference>
<evidence type="ECO:0000256" key="3">
    <source>
        <dbReference type="ARBA" id="ARBA00022603"/>
    </source>
</evidence>